<gene>
    <name evidence="3" type="ORF">E6K73_11170</name>
</gene>
<evidence type="ECO:0000259" key="2">
    <source>
        <dbReference type="Pfam" id="PF14341"/>
    </source>
</evidence>
<evidence type="ECO:0000313" key="3">
    <source>
        <dbReference type="EMBL" id="TMQ48745.1"/>
    </source>
</evidence>
<dbReference type="EMBL" id="VBOT01000134">
    <property type="protein sequence ID" value="TMQ48745.1"/>
    <property type="molecule type" value="Genomic_DNA"/>
</dbReference>
<accession>A0A538SBJ3</accession>
<sequence length="417" mass="44360">MKADSRLQGGRVRGERGMALVMALLCLVVLTIAAAAIMMTLHVETNVAGHSHRGNQALDIAEAGVAEAMARIRSGDIPDNGNPRMVSQIFLAQGGQVPVLGPDSIALATAQRAGEWLKYSMPTQGQNVLTVSYKTDGSQSVIYRYDDTKDPPVQTDTGMPIFVITSTGRQGGDRCRVITEAIHKPFNANVKAAVAADKPIDFSGNSEVCGFNHRADTPPGVRGRPPDSPAGSLGPCTDWETSGGHLPGAWSTGTIDSHGSSSQHGTPSDVAPDQSGFYNGPWEAAGMGQQEFFTWIGQPLRTIPENPRGILYIDDNDIAQDQSGTFGLKNGDGEGLLYIDGDVTLNGNFTYEGLLYVEGDLHINGTCWILGALIVKGKTTIKIANGDCSVLYSSAAIEENISKYGGQIVTLSWREDH</sequence>
<dbReference type="Proteomes" id="UP000320184">
    <property type="component" value="Unassembled WGS sequence"/>
</dbReference>
<feature type="region of interest" description="Disordered" evidence="1">
    <location>
        <begin position="211"/>
        <end position="281"/>
    </location>
</feature>
<protein>
    <recommendedName>
        <fullName evidence="2">Type 4 fimbrial biogenesis protein PilX N-terminal domain-containing protein</fullName>
    </recommendedName>
</protein>
<dbReference type="AlphaFoldDB" id="A0A538SBJ3"/>
<proteinExistence type="predicted"/>
<reference evidence="3 4" key="1">
    <citation type="journal article" date="2019" name="Nat. Microbiol.">
        <title>Mediterranean grassland soil C-N compound turnover is dependent on rainfall and depth, and is mediated by genomically divergent microorganisms.</title>
        <authorList>
            <person name="Diamond S."/>
            <person name="Andeer P.F."/>
            <person name="Li Z."/>
            <person name="Crits-Christoph A."/>
            <person name="Burstein D."/>
            <person name="Anantharaman K."/>
            <person name="Lane K.R."/>
            <person name="Thomas B.C."/>
            <person name="Pan C."/>
            <person name="Northen T.R."/>
            <person name="Banfield J.F."/>
        </authorList>
    </citation>
    <scope>NUCLEOTIDE SEQUENCE [LARGE SCALE GENOMIC DNA]</scope>
    <source>
        <strain evidence="3">WS_3</strain>
    </source>
</reference>
<feature type="domain" description="Type 4 fimbrial biogenesis protein PilX N-terminal" evidence="2">
    <location>
        <begin position="16"/>
        <end position="65"/>
    </location>
</feature>
<evidence type="ECO:0000313" key="4">
    <source>
        <dbReference type="Proteomes" id="UP000320184"/>
    </source>
</evidence>
<feature type="compositionally biased region" description="Polar residues" evidence="1">
    <location>
        <begin position="251"/>
        <end position="266"/>
    </location>
</feature>
<dbReference type="Pfam" id="PF14341">
    <property type="entry name" value="PilX_N"/>
    <property type="match status" value="1"/>
</dbReference>
<name>A0A538SBJ3_UNCEI</name>
<organism evidence="3 4">
    <name type="scientific">Eiseniibacteriota bacterium</name>
    <dbReference type="NCBI Taxonomy" id="2212470"/>
    <lineage>
        <taxon>Bacteria</taxon>
        <taxon>Candidatus Eiseniibacteriota</taxon>
    </lineage>
</organism>
<comment type="caution">
    <text evidence="3">The sequence shown here is derived from an EMBL/GenBank/DDBJ whole genome shotgun (WGS) entry which is preliminary data.</text>
</comment>
<dbReference type="InterPro" id="IPR025746">
    <property type="entry name" value="PilX_N_dom"/>
</dbReference>
<evidence type="ECO:0000256" key="1">
    <source>
        <dbReference type="SAM" id="MobiDB-lite"/>
    </source>
</evidence>